<proteinExistence type="predicted"/>
<evidence type="ECO:0000313" key="3">
    <source>
        <dbReference type="Proteomes" id="UP000190541"/>
    </source>
</evidence>
<organism evidence="2 3">
    <name type="scientific">Parapedobacter luteus</name>
    <dbReference type="NCBI Taxonomy" id="623280"/>
    <lineage>
        <taxon>Bacteria</taxon>
        <taxon>Pseudomonadati</taxon>
        <taxon>Bacteroidota</taxon>
        <taxon>Sphingobacteriia</taxon>
        <taxon>Sphingobacteriales</taxon>
        <taxon>Sphingobacteriaceae</taxon>
        <taxon>Parapedobacter</taxon>
    </lineage>
</organism>
<dbReference type="AlphaFoldDB" id="A0A1T5FF59"/>
<gene>
    <name evidence="2" type="ORF">SAMN05660226_03964</name>
</gene>
<dbReference type="EMBL" id="FUYS01000015">
    <property type="protein sequence ID" value="SKB94824.1"/>
    <property type="molecule type" value="Genomic_DNA"/>
</dbReference>
<accession>A0A1T5FF59</accession>
<sequence length="161" mass="18221">MDRKSIIQQYWQFAAEKEGWYPPYADALRDVDASLASWRPEGAAANTIWETVAHVIYFKERLIRRIKGFADQPLSGNDETFVVKGSGEAAWQDAVAKLFDTHRTLGRLLQDMEDGDLDTPAPSEPIGAQFLDLTVHDAYHTGQIIFIRKLKGAWPSHRSFS</sequence>
<evidence type="ECO:0000259" key="1">
    <source>
        <dbReference type="Pfam" id="PF12867"/>
    </source>
</evidence>
<protein>
    <submittedName>
        <fullName evidence="2">DinB superfamily protein</fullName>
    </submittedName>
</protein>
<evidence type="ECO:0000313" key="2">
    <source>
        <dbReference type="EMBL" id="SKB94824.1"/>
    </source>
</evidence>
<name>A0A1T5FF59_9SPHI</name>
<dbReference type="SUPFAM" id="SSF109854">
    <property type="entry name" value="DinB/YfiT-like putative metalloenzymes"/>
    <property type="match status" value="1"/>
</dbReference>
<dbReference type="RefSeq" id="WP_079718569.1">
    <property type="nucleotide sequence ID" value="NZ_FUYS01000015.1"/>
</dbReference>
<dbReference type="Pfam" id="PF12867">
    <property type="entry name" value="DinB_2"/>
    <property type="match status" value="1"/>
</dbReference>
<dbReference type="OrthoDB" id="9798830at2"/>
<dbReference type="InterPro" id="IPR034660">
    <property type="entry name" value="DinB/YfiT-like"/>
</dbReference>
<dbReference type="Gene3D" id="1.20.120.450">
    <property type="entry name" value="dinb family like domain"/>
    <property type="match status" value="1"/>
</dbReference>
<feature type="domain" description="DinB-like" evidence="1">
    <location>
        <begin position="26"/>
        <end position="144"/>
    </location>
</feature>
<keyword evidence="3" id="KW-1185">Reference proteome</keyword>
<dbReference type="InterPro" id="IPR024775">
    <property type="entry name" value="DinB-like"/>
</dbReference>
<reference evidence="2 3" key="1">
    <citation type="submission" date="2017-02" db="EMBL/GenBank/DDBJ databases">
        <authorList>
            <person name="Peterson S.W."/>
        </authorList>
    </citation>
    <scope>NUCLEOTIDE SEQUENCE [LARGE SCALE GENOMIC DNA]</scope>
    <source>
        <strain evidence="2 3">DSM 22899</strain>
    </source>
</reference>
<dbReference type="Proteomes" id="UP000190541">
    <property type="component" value="Unassembled WGS sequence"/>
</dbReference>
<dbReference type="STRING" id="623280.SAMN05660226_03964"/>